<gene>
    <name evidence="1" type="ORF">BDM02DRAFT_3188570</name>
</gene>
<comment type="caution">
    <text evidence="1">The sequence shown here is derived from an EMBL/GenBank/DDBJ whole genome shotgun (WGS) entry which is preliminary data.</text>
</comment>
<evidence type="ECO:0000313" key="2">
    <source>
        <dbReference type="Proteomes" id="UP000886501"/>
    </source>
</evidence>
<reference evidence="1" key="2">
    <citation type="journal article" date="2020" name="Nat. Commun.">
        <title>Large-scale genome sequencing of mycorrhizal fungi provides insights into the early evolution of symbiotic traits.</title>
        <authorList>
            <person name="Miyauchi S."/>
            <person name="Kiss E."/>
            <person name="Kuo A."/>
            <person name="Drula E."/>
            <person name="Kohler A."/>
            <person name="Sanchez-Garcia M."/>
            <person name="Morin E."/>
            <person name="Andreopoulos B."/>
            <person name="Barry K.W."/>
            <person name="Bonito G."/>
            <person name="Buee M."/>
            <person name="Carver A."/>
            <person name="Chen C."/>
            <person name="Cichocki N."/>
            <person name="Clum A."/>
            <person name="Culley D."/>
            <person name="Crous P.W."/>
            <person name="Fauchery L."/>
            <person name="Girlanda M."/>
            <person name="Hayes R.D."/>
            <person name="Keri Z."/>
            <person name="LaButti K."/>
            <person name="Lipzen A."/>
            <person name="Lombard V."/>
            <person name="Magnuson J."/>
            <person name="Maillard F."/>
            <person name="Murat C."/>
            <person name="Nolan M."/>
            <person name="Ohm R.A."/>
            <person name="Pangilinan J."/>
            <person name="Pereira M.F."/>
            <person name="Perotto S."/>
            <person name="Peter M."/>
            <person name="Pfister S."/>
            <person name="Riley R."/>
            <person name="Sitrit Y."/>
            <person name="Stielow J.B."/>
            <person name="Szollosi G."/>
            <person name="Zifcakova L."/>
            <person name="Stursova M."/>
            <person name="Spatafora J.W."/>
            <person name="Tedersoo L."/>
            <person name="Vaario L.M."/>
            <person name="Yamada A."/>
            <person name="Yan M."/>
            <person name="Wang P."/>
            <person name="Xu J."/>
            <person name="Bruns T."/>
            <person name="Baldrian P."/>
            <person name="Vilgalys R."/>
            <person name="Dunand C."/>
            <person name="Henrissat B."/>
            <person name="Grigoriev I.V."/>
            <person name="Hibbett D."/>
            <person name="Nagy L.G."/>
            <person name="Martin F.M."/>
        </authorList>
    </citation>
    <scope>NUCLEOTIDE SEQUENCE</scope>
    <source>
        <strain evidence="1">P2</strain>
    </source>
</reference>
<keyword evidence="2" id="KW-1185">Reference proteome</keyword>
<evidence type="ECO:0000313" key="1">
    <source>
        <dbReference type="EMBL" id="KAF9646726.1"/>
    </source>
</evidence>
<accession>A0ACB6ZC39</accession>
<name>A0ACB6ZC39_THEGA</name>
<dbReference type="EMBL" id="MU118050">
    <property type="protein sequence ID" value="KAF9646726.1"/>
    <property type="molecule type" value="Genomic_DNA"/>
</dbReference>
<reference evidence="1" key="1">
    <citation type="submission" date="2019-10" db="EMBL/GenBank/DDBJ databases">
        <authorList>
            <consortium name="DOE Joint Genome Institute"/>
            <person name="Kuo A."/>
            <person name="Miyauchi S."/>
            <person name="Kiss E."/>
            <person name="Drula E."/>
            <person name="Kohler A."/>
            <person name="Sanchez-Garcia M."/>
            <person name="Andreopoulos B."/>
            <person name="Barry K.W."/>
            <person name="Bonito G."/>
            <person name="Buee M."/>
            <person name="Carver A."/>
            <person name="Chen C."/>
            <person name="Cichocki N."/>
            <person name="Clum A."/>
            <person name="Culley D."/>
            <person name="Crous P.W."/>
            <person name="Fauchery L."/>
            <person name="Girlanda M."/>
            <person name="Hayes R."/>
            <person name="Keri Z."/>
            <person name="Labutti K."/>
            <person name="Lipzen A."/>
            <person name="Lombard V."/>
            <person name="Magnuson J."/>
            <person name="Maillard F."/>
            <person name="Morin E."/>
            <person name="Murat C."/>
            <person name="Nolan M."/>
            <person name="Ohm R."/>
            <person name="Pangilinan J."/>
            <person name="Pereira M."/>
            <person name="Perotto S."/>
            <person name="Peter M."/>
            <person name="Riley R."/>
            <person name="Sitrit Y."/>
            <person name="Stielow B."/>
            <person name="Szollosi G."/>
            <person name="Zifcakova L."/>
            <person name="Stursova M."/>
            <person name="Spatafora J.W."/>
            <person name="Tedersoo L."/>
            <person name="Vaario L.-M."/>
            <person name="Yamada A."/>
            <person name="Yan M."/>
            <person name="Wang P."/>
            <person name="Xu J."/>
            <person name="Bruns T."/>
            <person name="Baldrian P."/>
            <person name="Vilgalys R."/>
            <person name="Henrissat B."/>
            <person name="Grigoriev I.V."/>
            <person name="Hibbett D."/>
            <person name="Nagy L.G."/>
            <person name="Martin F.M."/>
        </authorList>
    </citation>
    <scope>NUCLEOTIDE SEQUENCE</scope>
    <source>
        <strain evidence="1">P2</strain>
    </source>
</reference>
<sequence length="254" mass="27880">MSILLLVNSLTSMNHAHQNPSNNYVMNIHRPVVEFGHNPSIPDSNHIHHSPTVGQVHRSVKVPPMGRASYNATCPAYLFVQIVRGSHAREYQAFLAEHAHLEDQFHRITASYAAHPHGNTTPSMVSPANITFPPVNVILKRPDTPSTNLTNPAYNRSTSRPEVQSSGSVNLVPDSQIEAAIERVNISRTSPITSMDITVPDVPTTSTTTQMDLVAPPFISTASPKPCCFIHRPSVVYSITPALKSWNQPAMYPI</sequence>
<proteinExistence type="predicted"/>
<protein>
    <submittedName>
        <fullName evidence="1">Uncharacterized protein</fullName>
    </submittedName>
</protein>
<organism evidence="1 2">
    <name type="scientific">Thelephora ganbajun</name>
    <name type="common">Ganba fungus</name>
    <dbReference type="NCBI Taxonomy" id="370292"/>
    <lineage>
        <taxon>Eukaryota</taxon>
        <taxon>Fungi</taxon>
        <taxon>Dikarya</taxon>
        <taxon>Basidiomycota</taxon>
        <taxon>Agaricomycotina</taxon>
        <taxon>Agaricomycetes</taxon>
        <taxon>Thelephorales</taxon>
        <taxon>Thelephoraceae</taxon>
        <taxon>Thelephora</taxon>
    </lineage>
</organism>
<dbReference type="Proteomes" id="UP000886501">
    <property type="component" value="Unassembled WGS sequence"/>
</dbReference>